<feature type="compositionally biased region" description="Acidic residues" evidence="4">
    <location>
        <begin position="192"/>
        <end position="211"/>
    </location>
</feature>
<reference evidence="5 6" key="1">
    <citation type="submission" date="2024-10" db="EMBL/GenBank/DDBJ databases">
        <title>Updated reference genomes for cyclostephanoid diatoms.</title>
        <authorList>
            <person name="Roberts W.R."/>
            <person name="Alverson A.J."/>
        </authorList>
    </citation>
    <scope>NUCLEOTIDE SEQUENCE [LARGE SCALE GENOMIC DNA]</scope>
    <source>
        <strain evidence="5 6">AJA232-27</strain>
    </source>
</reference>
<name>A0ABD3MJ62_9STRA</name>
<feature type="region of interest" description="Disordered" evidence="4">
    <location>
        <begin position="536"/>
        <end position="555"/>
    </location>
</feature>
<dbReference type="GO" id="GO:0016779">
    <property type="term" value="F:nucleotidyltransferase activity"/>
    <property type="evidence" value="ECO:0007669"/>
    <property type="project" value="UniProtKB-KW"/>
</dbReference>
<evidence type="ECO:0000313" key="5">
    <source>
        <dbReference type="EMBL" id="KAL3763662.1"/>
    </source>
</evidence>
<proteinExistence type="predicted"/>
<evidence type="ECO:0000313" key="6">
    <source>
        <dbReference type="Proteomes" id="UP001530293"/>
    </source>
</evidence>
<evidence type="ECO:0000256" key="3">
    <source>
        <dbReference type="ARBA" id="ARBA00022777"/>
    </source>
</evidence>
<dbReference type="InterPro" id="IPR052203">
    <property type="entry name" value="GHMP_Kinase-Related"/>
</dbReference>
<evidence type="ECO:0000256" key="2">
    <source>
        <dbReference type="ARBA" id="ARBA00022695"/>
    </source>
</evidence>
<dbReference type="EMBL" id="JALLBG020000118">
    <property type="protein sequence ID" value="KAL3763662.1"/>
    <property type="molecule type" value="Genomic_DNA"/>
</dbReference>
<dbReference type="Pfam" id="PF01704">
    <property type="entry name" value="UDPGP"/>
    <property type="match status" value="1"/>
</dbReference>
<feature type="region of interest" description="Disordered" evidence="4">
    <location>
        <begin position="22"/>
        <end position="47"/>
    </location>
</feature>
<evidence type="ECO:0000256" key="1">
    <source>
        <dbReference type="ARBA" id="ARBA00022679"/>
    </source>
</evidence>
<gene>
    <name evidence="5" type="ORF">ACHAWU_009086</name>
</gene>
<keyword evidence="3" id="KW-0418">Kinase</keyword>
<dbReference type="InterPro" id="IPR002618">
    <property type="entry name" value="UDPGP_fam"/>
</dbReference>
<dbReference type="Gene3D" id="3.90.550.10">
    <property type="entry name" value="Spore Coat Polysaccharide Biosynthesis Protein SpsA, Chain A"/>
    <property type="match status" value="1"/>
</dbReference>
<evidence type="ECO:0000256" key="4">
    <source>
        <dbReference type="SAM" id="MobiDB-lite"/>
    </source>
</evidence>
<keyword evidence="2" id="KW-0548">Nucleotidyltransferase</keyword>
<feature type="compositionally biased region" description="Polar residues" evidence="4">
    <location>
        <begin position="543"/>
        <end position="552"/>
    </location>
</feature>
<feature type="region of interest" description="Disordered" evidence="4">
    <location>
        <begin position="191"/>
        <end position="221"/>
    </location>
</feature>
<dbReference type="InterPro" id="IPR029044">
    <property type="entry name" value="Nucleotide-diphossugar_trans"/>
</dbReference>
<keyword evidence="1" id="KW-0808">Transferase</keyword>
<sequence length="1296" mass="142597">MTDITAMASSSSLLSIILSTSDQDDGGNSVVVGGTRTNNDCSSNTTNNKVGGGCVDRDISSVPPPPEPLPRCHQSLTSAVQCLSTYELLHEIQILDNYRRDNNGDLYRKVRTLLFLYALHRYHLPIRRLHTRARDCGEKHNDKAKSNTSCTKSTTAFCPMGYAALLDRRFDDAIDYFLASVQQDAMFISSDDHDDSVLDPDTNNDDEDYGEIDGNSKHPAPRYVVPQQISLLSNLNCTSPKMNGHAVMTITATPSGSAPSSRSLDEEENLLSIDGSSSVGKKQRKNPSIGATHTISLTSSQRHPRQCHRLPLPSDATSSALAKAYRELAFQTLAGQVRNSVRSHPGNEWMFRMSDVKEQPLRWSEEILPSQLRHPTQSAESDDSHRTSSVVLIERTPVRMDLCHSCWSDIFFLAMDYPEAARVINCSVDLAVRNSSSNDGGGNSHNHRPTPPIECRLQLTTTNPGTIKLTSVDLQSSVTLTHVSQVFAYGADHLGLLKAGLVASGIVPLGLEERCKSGCSKDDVPLEELLSVMMVPPTKDPVGTNTSSSSESPDGELLQRRCAYGIELTTHVRNIPKGSRLAVSTNLLGSIIAVCMRATRQISSTSGPLLESERRLVAARAILGEWLGGSGGGWQDSGGLWPGLKLICGVLSTEGDPEFGISRGRLLPSHHLLKEDEAPESLLHALEKSLILVHGGMAQNVGPILEMVTEKYLLREEEEWRARHASMEILDDLLLAIRRSDVKAIAKLVTRNFFGPIRTIIPMATNIYTETLIERVQGHFGENFWGFVMCGGMSGGGMGFMFDPTAKDEALTVLESIMLQTKREMEYSLPFAMNPVVFDYNVNEQGTVAELCREGPSCDIDETKHKPANVHESTTHLDDLLDELGFDSNEQEQVRSDLRLGKIGLANNRLSHESELSDVIPSDVIVIDEGSVSDNVRKRGLDALQSGSVGCVTLAAGVGSRWTQGAGVVKALNPFCCIGGKHRCFLDVHLAKNRRVGAEVGMSIPHAITTSWMTDAAISTYVESLDDVNGVFLSKGQSIGLRMIPTLRDLKFLWKEQSHQLLDERSEKVRESVRSALLSWAESNGEGSDYRDNSPAQCLSPVGHWYEFPNLLLSGTLARMIQFRPRLKTLMLHNIDTIGADVDAEILGKFLETESTLAFEVVPRRIEDVGGGLCRVNGRPRLVEGLALPKVDDELKFSYFNSLTTWIDIDKLLSKFGLDRNDILENSRNIPRSINSFSRRLPTYVTIKDVKKRWGTGQVSFTRCKIATFNIIFNSRSNSRSKFDVRLGGCLSCCSV</sequence>
<dbReference type="Gene3D" id="3.30.230.120">
    <property type="match status" value="1"/>
</dbReference>
<organism evidence="5 6">
    <name type="scientific">Discostella pseudostelligera</name>
    <dbReference type="NCBI Taxonomy" id="259834"/>
    <lineage>
        <taxon>Eukaryota</taxon>
        <taxon>Sar</taxon>
        <taxon>Stramenopiles</taxon>
        <taxon>Ochrophyta</taxon>
        <taxon>Bacillariophyta</taxon>
        <taxon>Coscinodiscophyceae</taxon>
        <taxon>Thalassiosirophycidae</taxon>
        <taxon>Stephanodiscales</taxon>
        <taxon>Stephanodiscaceae</taxon>
        <taxon>Discostella</taxon>
    </lineage>
</organism>
<dbReference type="SUPFAM" id="SSF53448">
    <property type="entry name" value="Nucleotide-diphospho-sugar transferases"/>
    <property type="match status" value="1"/>
</dbReference>
<evidence type="ECO:0008006" key="7">
    <source>
        <dbReference type="Google" id="ProtNLM"/>
    </source>
</evidence>
<keyword evidence="6" id="KW-1185">Reference proteome</keyword>
<comment type="caution">
    <text evidence="5">The sequence shown here is derived from an EMBL/GenBank/DDBJ whole genome shotgun (WGS) entry which is preliminary data.</text>
</comment>
<dbReference type="FunFam" id="3.30.230.120:FF:000015">
    <property type="entry name" value="Blr5970 protein"/>
    <property type="match status" value="1"/>
</dbReference>
<dbReference type="GO" id="GO:0016301">
    <property type="term" value="F:kinase activity"/>
    <property type="evidence" value="ECO:0007669"/>
    <property type="project" value="UniProtKB-KW"/>
</dbReference>
<dbReference type="Proteomes" id="UP001530293">
    <property type="component" value="Unassembled WGS sequence"/>
</dbReference>
<feature type="compositionally biased region" description="Low complexity" evidence="4">
    <location>
        <begin position="35"/>
        <end position="47"/>
    </location>
</feature>
<dbReference type="PANTHER" id="PTHR32463:SF0">
    <property type="entry name" value="L-FUCOSE KINASE"/>
    <property type="match status" value="1"/>
</dbReference>
<dbReference type="PANTHER" id="PTHR32463">
    <property type="entry name" value="L-FUCOSE KINASE"/>
    <property type="match status" value="1"/>
</dbReference>
<protein>
    <recommendedName>
        <fullName evidence="7">UTP--glucose-1-phosphate uridylyltransferase</fullName>
    </recommendedName>
</protein>
<accession>A0ABD3MJ62</accession>